<feature type="transmembrane region" description="Helical" evidence="1">
    <location>
        <begin position="328"/>
        <end position="345"/>
    </location>
</feature>
<dbReference type="RefSeq" id="WP_010854168.1">
    <property type="nucleotide sequence ID" value="NZ_AQHR01000054.1"/>
</dbReference>
<feature type="transmembrane region" description="Helical" evidence="1">
    <location>
        <begin position="301"/>
        <end position="322"/>
    </location>
</feature>
<keyword evidence="1" id="KW-0812">Transmembrane</keyword>
<dbReference type="Proteomes" id="UP000013909">
    <property type="component" value="Unassembled WGS sequence"/>
</dbReference>
<protein>
    <recommendedName>
        <fullName evidence="4">Wzy</fullName>
    </recommendedName>
</protein>
<feature type="transmembrane region" description="Helical" evidence="1">
    <location>
        <begin position="46"/>
        <end position="64"/>
    </location>
</feature>
<proteinExistence type="predicted"/>
<accession>R7ZTQ0</accession>
<reference evidence="2 3" key="1">
    <citation type="submission" date="2013-02" db="EMBL/GenBank/DDBJ databases">
        <title>A novel strain isolated from Lonar lake, Maharashtra, India.</title>
        <authorList>
            <person name="Singh A."/>
        </authorList>
    </citation>
    <scope>NUCLEOTIDE SEQUENCE [LARGE SCALE GENOMIC DNA]</scope>
    <source>
        <strain evidence="2 3">AK24</strain>
    </source>
</reference>
<evidence type="ECO:0008006" key="4">
    <source>
        <dbReference type="Google" id="ProtNLM"/>
    </source>
</evidence>
<dbReference type="STRING" id="1232681.ADIS_2030"/>
<sequence>MVNDYTGKQALFFSLSVVSISILINPLFVFFTLLFSQVIFRDCNPVYVFFSILFLTCIFFFREFGVDWTANSTDDSIEYIARYHKLSEVSFFELFSRFFDRLGDLEPLWYLPWWILKKWFNGSTELFLFFQYLLSSCLLVYLLIKLERTFFLILLTFYLFVFPDGVYSFVHLFRAQIAFLIFSVGLVYFQENRKVGFFLMFISGFFQIISFFYAFVFLAFYLFNRDFNRIKVVVFCFICMFLFPFVFQFFLYFLSEYVGFVKILNYLQIDGSLRFSFYIKSVLIFLFLFIYTIFGSGNKFVFASLILNFVSVSFFVAIPNAAIIYERLFIFTLPLLSISFALFLIEFFSKRSIYILSVLLVCLAFVRIYVSSKYESGVYQYLAFGDLLSPFSGFYSWIFLQ</sequence>
<dbReference type="AlphaFoldDB" id="R7ZTQ0"/>
<feature type="transmembrane region" description="Helical" evidence="1">
    <location>
        <begin position="378"/>
        <end position="400"/>
    </location>
</feature>
<dbReference type="Pfam" id="PF14897">
    <property type="entry name" value="EpsG"/>
    <property type="match status" value="1"/>
</dbReference>
<gene>
    <name evidence="2" type="ORF">ADIS_2030</name>
</gene>
<name>R7ZTQ0_9BACT</name>
<evidence type="ECO:0000313" key="3">
    <source>
        <dbReference type="Proteomes" id="UP000013909"/>
    </source>
</evidence>
<keyword evidence="3" id="KW-1185">Reference proteome</keyword>
<keyword evidence="1" id="KW-1133">Transmembrane helix</keyword>
<keyword evidence="1" id="KW-0472">Membrane</keyword>
<organism evidence="2 3">
    <name type="scientific">Lunatimonas lonarensis</name>
    <dbReference type="NCBI Taxonomy" id="1232681"/>
    <lineage>
        <taxon>Bacteria</taxon>
        <taxon>Pseudomonadati</taxon>
        <taxon>Bacteroidota</taxon>
        <taxon>Cytophagia</taxon>
        <taxon>Cytophagales</taxon>
        <taxon>Cyclobacteriaceae</taxon>
    </lineage>
</organism>
<feature type="transmembrane region" description="Helical" evidence="1">
    <location>
        <begin position="150"/>
        <end position="167"/>
    </location>
</feature>
<feature type="transmembrane region" description="Helical" evidence="1">
    <location>
        <begin position="12"/>
        <end position="40"/>
    </location>
</feature>
<dbReference type="EMBL" id="AQHR01000054">
    <property type="protein sequence ID" value="EON77500.1"/>
    <property type="molecule type" value="Genomic_DNA"/>
</dbReference>
<feature type="transmembrane region" description="Helical" evidence="1">
    <location>
        <begin position="275"/>
        <end position="294"/>
    </location>
</feature>
<feature type="transmembrane region" description="Helical" evidence="1">
    <location>
        <begin position="195"/>
        <end position="220"/>
    </location>
</feature>
<feature type="transmembrane region" description="Helical" evidence="1">
    <location>
        <begin position="126"/>
        <end position="144"/>
    </location>
</feature>
<evidence type="ECO:0000313" key="2">
    <source>
        <dbReference type="EMBL" id="EON77500.1"/>
    </source>
</evidence>
<feature type="transmembrane region" description="Helical" evidence="1">
    <location>
        <begin position="232"/>
        <end position="255"/>
    </location>
</feature>
<dbReference type="InterPro" id="IPR049458">
    <property type="entry name" value="EpsG-like"/>
</dbReference>
<feature type="transmembrane region" description="Helical" evidence="1">
    <location>
        <begin position="352"/>
        <end position="372"/>
    </location>
</feature>
<evidence type="ECO:0000256" key="1">
    <source>
        <dbReference type="SAM" id="Phobius"/>
    </source>
</evidence>
<comment type="caution">
    <text evidence="2">The sequence shown here is derived from an EMBL/GenBank/DDBJ whole genome shotgun (WGS) entry which is preliminary data.</text>
</comment>